<evidence type="ECO:0000313" key="2">
    <source>
        <dbReference type="Proteomes" id="UP001153269"/>
    </source>
</evidence>
<protein>
    <submittedName>
        <fullName evidence="1">Uncharacterized protein</fullName>
    </submittedName>
</protein>
<evidence type="ECO:0000313" key="1">
    <source>
        <dbReference type="EMBL" id="CAB1458760.1"/>
    </source>
</evidence>
<dbReference type="GO" id="GO:0016020">
    <property type="term" value="C:membrane"/>
    <property type="evidence" value="ECO:0007669"/>
    <property type="project" value="InterPro"/>
</dbReference>
<dbReference type="Proteomes" id="UP001153269">
    <property type="component" value="Unassembled WGS sequence"/>
</dbReference>
<comment type="caution">
    <text evidence="1">The sequence shown here is derived from an EMBL/GenBank/DDBJ whole genome shotgun (WGS) entry which is preliminary data.</text>
</comment>
<sequence length="245" mass="27039">AKDLKDPSNMPLVKETVDRLMKGYDIRLRPDFGGAPVAVGMNIDIASIDMVSEVNMLLTNPLLQTGITRSLFDQSHHHPHHHHLLRMKDLERMGGGGVQQPMQEHHLLILRLSLSSFPPPSFPPTTLTGSLAVTLGSAAIYGWYNGGGGGGAATFKIKELRTSGTEEARMELVESRVVREVKLDKFVIWKRLDIHDLLSHNFKEEIHNNGLLGPQRSAMLSGNKKNGAVRPSSADISLHHSIFHT</sequence>
<gene>
    <name evidence="1" type="ORF">PLEPLA_LOCUS46592</name>
</gene>
<dbReference type="InterPro" id="IPR036734">
    <property type="entry name" value="Neur_chan_lig-bd_sf"/>
</dbReference>
<dbReference type="AlphaFoldDB" id="A0A9N7ZBZ8"/>
<name>A0A9N7ZBZ8_PLEPL</name>
<keyword evidence="2" id="KW-1185">Reference proteome</keyword>
<accession>A0A9N7ZBZ8</accession>
<organism evidence="1 2">
    <name type="scientific">Pleuronectes platessa</name>
    <name type="common">European plaice</name>
    <dbReference type="NCBI Taxonomy" id="8262"/>
    <lineage>
        <taxon>Eukaryota</taxon>
        <taxon>Metazoa</taxon>
        <taxon>Chordata</taxon>
        <taxon>Craniata</taxon>
        <taxon>Vertebrata</taxon>
        <taxon>Euteleostomi</taxon>
        <taxon>Actinopterygii</taxon>
        <taxon>Neopterygii</taxon>
        <taxon>Teleostei</taxon>
        <taxon>Neoteleostei</taxon>
        <taxon>Acanthomorphata</taxon>
        <taxon>Carangaria</taxon>
        <taxon>Pleuronectiformes</taxon>
        <taxon>Pleuronectoidei</taxon>
        <taxon>Pleuronectidae</taxon>
        <taxon>Pleuronectes</taxon>
    </lineage>
</organism>
<dbReference type="GO" id="GO:0005230">
    <property type="term" value="F:extracellular ligand-gated monoatomic ion channel activity"/>
    <property type="evidence" value="ECO:0007669"/>
    <property type="project" value="InterPro"/>
</dbReference>
<dbReference type="Gene3D" id="2.70.170.10">
    <property type="entry name" value="Neurotransmitter-gated ion-channel ligand-binding domain"/>
    <property type="match status" value="1"/>
</dbReference>
<dbReference type="EMBL" id="CADEAL010004402">
    <property type="protein sequence ID" value="CAB1458760.1"/>
    <property type="molecule type" value="Genomic_DNA"/>
</dbReference>
<proteinExistence type="predicted"/>
<dbReference type="SUPFAM" id="SSF63712">
    <property type="entry name" value="Nicotinic receptor ligand binding domain-like"/>
    <property type="match status" value="1"/>
</dbReference>
<reference evidence="1" key="1">
    <citation type="submission" date="2020-03" db="EMBL/GenBank/DDBJ databases">
        <authorList>
            <person name="Weist P."/>
        </authorList>
    </citation>
    <scope>NUCLEOTIDE SEQUENCE</scope>
</reference>
<feature type="non-terminal residue" evidence="1">
    <location>
        <position position="245"/>
    </location>
</feature>